<evidence type="ECO:0000313" key="2">
    <source>
        <dbReference type="EMBL" id="CDR46983.1"/>
    </source>
</evidence>
<evidence type="ECO:0000256" key="1">
    <source>
        <dbReference type="SAM" id="MobiDB-lite"/>
    </source>
</evidence>
<feature type="region of interest" description="Disordered" evidence="1">
    <location>
        <begin position="368"/>
        <end position="456"/>
    </location>
</feature>
<dbReference type="InterPro" id="IPR011009">
    <property type="entry name" value="Kinase-like_dom_sf"/>
</dbReference>
<proteinExistence type="predicted"/>
<dbReference type="Gene3D" id="1.10.510.10">
    <property type="entry name" value="Transferase(Phosphotransferase) domain 1"/>
    <property type="match status" value="1"/>
</dbReference>
<sequence>MEDPAQSSQALSASLEPADSADATRIQLDEIRRQLGIPVPEFILDLQGKRRKSSDARRRLHACDFNGQKGAIPLSVVRLDPNLNVPAVIGASVEDLVVRLEAQHASIGSLRQRCLEPLAVGITYTHELNLELNLLSATGTATLSVLEALRPGETWRVEHDTDIGLPLVEADLVCRPVGKLWLGAVTEVKGWPDDEFEELHAYATAMDAFPVLATYVKDKKTQCVYWSESESRWLPAPPHLRTMVQISAIISSRIIVSKSQSQKPDGEPFEPKIVLPVMTGTRIFFVAGLVEYINSLPYSRLAISPIYSLNHRPLRSVLTGIALYHVDTDTLAVPPSLDSALVCGSTISAAAVQMTVEAAEALADLQKRRSTLSRSARKPRRIDEAEEDDDEGAGTSGGMGPAGGSGTASAQGTSGGAGGVRRSSRLKRLSKGTASKSEAQEEEREVEERTGERFERTPNQLTSLFIVVRTSEGHATAPMLFLHHDDLGSSLSSRSSSDDAFDDHAYPSPSRSAADLTPDDRELSSSVPSASVYALSPPIDPPVVLLDTLLYNSASTQVYGSSTTGLAVKLVEMGDEAEEELIREAEVYEDIQRSAGDSSAFLVPFYGLFSAFSGEMALLTGLGEPVEDWSPYKSDIIHLVSRLHSAGYTHGDLASRNIVKTSAGLRLVDLGRATRADREEMEWEMTELKAVLEGQKEEIEY</sequence>
<name>A0A061BGF6_RHOTO</name>
<feature type="region of interest" description="Disordered" evidence="1">
    <location>
        <begin position="489"/>
        <end position="524"/>
    </location>
</feature>
<organism evidence="2">
    <name type="scientific">Rhodotorula toruloides</name>
    <name type="common">Yeast</name>
    <name type="synonym">Rhodosporidium toruloides</name>
    <dbReference type="NCBI Taxonomy" id="5286"/>
    <lineage>
        <taxon>Eukaryota</taxon>
        <taxon>Fungi</taxon>
        <taxon>Dikarya</taxon>
        <taxon>Basidiomycota</taxon>
        <taxon>Pucciniomycotina</taxon>
        <taxon>Microbotryomycetes</taxon>
        <taxon>Sporidiobolales</taxon>
        <taxon>Sporidiobolaceae</taxon>
        <taxon>Rhodotorula</taxon>
    </lineage>
</organism>
<feature type="compositionally biased region" description="Basic residues" evidence="1">
    <location>
        <begin position="368"/>
        <end position="380"/>
    </location>
</feature>
<dbReference type="SUPFAM" id="SSF56112">
    <property type="entry name" value="Protein kinase-like (PK-like)"/>
    <property type="match status" value="1"/>
</dbReference>
<dbReference type="EMBL" id="LK052948">
    <property type="protein sequence ID" value="CDR46983.1"/>
    <property type="molecule type" value="Genomic_DNA"/>
</dbReference>
<feature type="compositionally biased region" description="Basic and acidic residues" evidence="1">
    <location>
        <begin position="446"/>
        <end position="456"/>
    </location>
</feature>
<dbReference type="OrthoDB" id="3182995at2759"/>
<dbReference type="AlphaFoldDB" id="A0A061BGF6"/>
<accession>A0A061BGF6</accession>
<feature type="compositionally biased region" description="Gly residues" evidence="1">
    <location>
        <begin position="394"/>
        <end position="406"/>
    </location>
</feature>
<protein>
    <submittedName>
        <fullName evidence="2">RHTO0S13e04390g1_1</fullName>
    </submittedName>
</protein>
<gene>
    <name evidence="2" type="ORF">RHTO0S_13e04390g</name>
</gene>
<reference evidence="2" key="1">
    <citation type="journal article" date="2014" name="Genome Announc.">
        <title>Draft genome sequence of Rhodosporidium toruloides CECT1137, an oleaginous yeast of biotechnological interest.</title>
        <authorList>
            <person name="Morin N."/>
            <person name="Calcas X."/>
            <person name="Devillers H."/>
            <person name="Durrens P."/>
            <person name="Sherman D.J."/>
            <person name="Nicaud J.-M."/>
            <person name="Neuveglise C."/>
        </authorList>
    </citation>
    <scope>NUCLEOTIDE SEQUENCE</scope>
    <source>
        <strain evidence="2">CECT1137</strain>
    </source>
</reference>